<organism evidence="2 3">
    <name type="scientific">Candidatus Taylorbacteria bacterium RIFCSPLOWO2_02_FULL_46_40</name>
    <dbReference type="NCBI Taxonomy" id="1802329"/>
    <lineage>
        <taxon>Bacteria</taxon>
        <taxon>Candidatus Tayloriibacteriota</taxon>
    </lineage>
</organism>
<dbReference type="GO" id="GO:0004029">
    <property type="term" value="F:aldehyde dehydrogenase (NAD+) activity"/>
    <property type="evidence" value="ECO:0007669"/>
    <property type="project" value="TreeGrafter"/>
</dbReference>
<accession>A0A1G2NZ89</accession>
<dbReference type="SUPFAM" id="SSF51735">
    <property type="entry name" value="NAD(P)-binding Rossmann-fold domains"/>
    <property type="match status" value="1"/>
</dbReference>
<name>A0A1G2NZ89_9BACT</name>
<dbReference type="InterPro" id="IPR036291">
    <property type="entry name" value="NAD(P)-bd_dom_sf"/>
</dbReference>
<dbReference type="InterPro" id="IPR001509">
    <property type="entry name" value="Epimerase_deHydtase"/>
</dbReference>
<dbReference type="Proteomes" id="UP000176429">
    <property type="component" value="Unassembled WGS sequence"/>
</dbReference>
<dbReference type="InterPro" id="IPR051783">
    <property type="entry name" value="NAD(P)-dependent_oxidoreduct"/>
</dbReference>
<dbReference type="EMBL" id="MHSH01000027">
    <property type="protein sequence ID" value="OHA41415.1"/>
    <property type="molecule type" value="Genomic_DNA"/>
</dbReference>
<dbReference type="PANTHER" id="PTHR48079:SF6">
    <property type="entry name" value="NAD(P)-BINDING DOMAIN-CONTAINING PROTEIN-RELATED"/>
    <property type="match status" value="1"/>
</dbReference>
<evidence type="ECO:0000313" key="3">
    <source>
        <dbReference type="Proteomes" id="UP000176429"/>
    </source>
</evidence>
<dbReference type="Gene3D" id="3.40.50.720">
    <property type="entry name" value="NAD(P)-binding Rossmann-like Domain"/>
    <property type="match status" value="1"/>
</dbReference>
<proteinExistence type="predicted"/>
<dbReference type="AlphaFoldDB" id="A0A1G2NZ89"/>
<comment type="caution">
    <text evidence="2">The sequence shown here is derived from an EMBL/GenBank/DDBJ whole genome shotgun (WGS) entry which is preliminary data.</text>
</comment>
<protein>
    <recommendedName>
        <fullName evidence="1">NAD-dependent epimerase/dehydratase domain-containing protein</fullName>
    </recommendedName>
</protein>
<dbReference type="Pfam" id="PF01370">
    <property type="entry name" value="Epimerase"/>
    <property type="match status" value="1"/>
</dbReference>
<reference evidence="2 3" key="1">
    <citation type="journal article" date="2016" name="Nat. Commun.">
        <title>Thousands of microbial genomes shed light on interconnected biogeochemical processes in an aquifer system.</title>
        <authorList>
            <person name="Anantharaman K."/>
            <person name="Brown C.T."/>
            <person name="Hug L.A."/>
            <person name="Sharon I."/>
            <person name="Castelle C.J."/>
            <person name="Probst A.J."/>
            <person name="Thomas B.C."/>
            <person name="Singh A."/>
            <person name="Wilkins M.J."/>
            <person name="Karaoz U."/>
            <person name="Brodie E.L."/>
            <person name="Williams K.H."/>
            <person name="Hubbard S.S."/>
            <person name="Banfield J.F."/>
        </authorList>
    </citation>
    <scope>NUCLEOTIDE SEQUENCE [LARGE SCALE GENOMIC DNA]</scope>
</reference>
<dbReference type="GO" id="GO:0005737">
    <property type="term" value="C:cytoplasm"/>
    <property type="evidence" value="ECO:0007669"/>
    <property type="project" value="TreeGrafter"/>
</dbReference>
<evidence type="ECO:0000259" key="1">
    <source>
        <dbReference type="Pfam" id="PF01370"/>
    </source>
</evidence>
<sequence length="321" mass="36289">MKRLFITGASGFIGSHLLRMFCDKGYNGSVLFRKNKPRESKHFSFIKGDLQDINSYKNHLVNIDVVLHLAATTNDWASKKIHTQVNVKGTAKLFEWAVEAGVRHFIFFSSLATVSNPLPTTVGEQSSYQKKLMCHYANSKIAAEKKLINLSKDKKITLTILRTGWVIGKGDAVLVKNLKEHIRSGSILLPSRNLTLPIIGIDRFSEIVSKLIGLKTNASGLNIFHAVDYTMMWDDLIHVVADVMGYRINIKHLHFALIWPICVANYFLRQWTGFSFSKKLVSPSTLRLLTVRNRFESFHTNRIVGMTSAPSLHDLIKESFS</sequence>
<evidence type="ECO:0000313" key="2">
    <source>
        <dbReference type="EMBL" id="OHA41415.1"/>
    </source>
</evidence>
<gene>
    <name evidence="2" type="ORF">A3H68_02205</name>
</gene>
<feature type="domain" description="NAD-dependent epimerase/dehydratase" evidence="1">
    <location>
        <begin position="5"/>
        <end position="170"/>
    </location>
</feature>
<dbReference type="PANTHER" id="PTHR48079">
    <property type="entry name" value="PROTEIN YEEZ"/>
    <property type="match status" value="1"/>
</dbReference>